<evidence type="ECO:0000313" key="3">
    <source>
        <dbReference type="EMBL" id="KAJ6252615.1"/>
    </source>
</evidence>
<dbReference type="PROSITE" id="PS00973">
    <property type="entry name" value="USP_2"/>
    <property type="match status" value="1"/>
</dbReference>
<evidence type="ECO:0000256" key="1">
    <source>
        <dbReference type="SAM" id="MobiDB-lite"/>
    </source>
</evidence>
<dbReference type="PROSITE" id="PS50235">
    <property type="entry name" value="USP_3"/>
    <property type="match status" value="1"/>
</dbReference>
<keyword evidence="3" id="KW-0378">Hydrolase</keyword>
<dbReference type="EMBL" id="JAOAOG010000041">
    <property type="protein sequence ID" value="KAJ6252615.1"/>
    <property type="molecule type" value="Genomic_DNA"/>
</dbReference>
<comment type="caution">
    <text evidence="3">The sequence shown here is derived from an EMBL/GenBank/DDBJ whole genome shotgun (WGS) entry which is preliminary data.</text>
</comment>
<dbReference type="SUPFAM" id="SSF54001">
    <property type="entry name" value="Cysteine proteinases"/>
    <property type="match status" value="1"/>
</dbReference>
<dbReference type="InterPro" id="IPR028889">
    <property type="entry name" value="USP"/>
</dbReference>
<organism evidence="3 4">
    <name type="scientific">Anaeramoeba flamelloides</name>
    <dbReference type="NCBI Taxonomy" id="1746091"/>
    <lineage>
        <taxon>Eukaryota</taxon>
        <taxon>Metamonada</taxon>
        <taxon>Anaeramoebidae</taxon>
        <taxon>Anaeramoeba</taxon>
    </lineage>
</organism>
<dbReference type="InterPro" id="IPR001394">
    <property type="entry name" value="Peptidase_C19_UCH"/>
</dbReference>
<dbReference type="Proteomes" id="UP001150062">
    <property type="component" value="Unassembled WGS sequence"/>
</dbReference>
<dbReference type="InterPro" id="IPR038765">
    <property type="entry name" value="Papain-like_cys_pep_sf"/>
</dbReference>
<dbReference type="Gene3D" id="3.90.70.10">
    <property type="entry name" value="Cysteine proteinases"/>
    <property type="match status" value="1"/>
</dbReference>
<evidence type="ECO:0000259" key="2">
    <source>
        <dbReference type="PROSITE" id="PS50235"/>
    </source>
</evidence>
<feature type="compositionally biased region" description="Low complexity" evidence="1">
    <location>
        <begin position="369"/>
        <end position="381"/>
    </location>
</feature>
<dbReference type="InterPro" id="IPR050164">
    <property type="entry name" value="Peptidase_C19"/>
</dbReference>
<name>A0ABQ8Z753_9EUKA</name>
<reference evidence="3" key="1">
    <citation type="submission" date="2022-08" db="EMBL/GenBank/DDBJ databases">
        <title>Novel sulfate-reducing endosymbionts in the free-living metamonad Anaeramoeba.</title>
        <authorList>
            <person name="Jerlstrom-Hultqvist J."/>
            <person name="Cepicka I."/>
            <person name="Gallot-Lavallee L."/>
            <person name="Salas-Leiva D."/>
            <person name="Curtis B.A."/>
            <person name="Zahonova K."/>
            <person name="Pipaliya S."/>
            <person name="Dacks J."/>
            <person name="Roger A.J."/>
        </authorList>
    </citation>
    <scope>NUCLEOTIDE SEQUENCE</scope>
    <source>
        <strain evidence="3">Schooner1</strain>
    </source>
</reference>
<keyword evidence="4" id="KW-1185">Reference proteome</keyword>
<evidence type="ECO:0000313" key="4">
    <source>
        <dbReference type="Proteomes" id="UP001150062"/>
    </source>
</evidence>
<protein>
    <submittedName>
        <fullName evidence="3">Ubiquitin carboxyl-terminal hydrolase</fullName>
    </submittedName>
</protein>
<gene>
    <name evidence="3" type="ORF">M0813_13987</name>
</gene>
<proteinExistence type="predicted"/>
<accession>A0ABQ8Z753</accession>
<dbReference type="GO" id="GO:0016787">
    <property type="term" value="F:hydrolase activity"/>
    <property type="evidence" value="ECO:0007669"/>
    <property type="project" value="UniProtKB-KW"/>
</dbReference>
<feature type="region of interest" description="Disordered" evidence="1">
    <location>
        <begin position="369"/>
        <end position="392"/>
    </location>
</feature>
<dbReference type="InterPro" id="IPR018200">
    <property type="entry name" value="USP_CS"/>
</dbReference>
<feature type="domain" description="USP" evidence="2">
    <location>
        <begin position="1"/>
        <end position="366"/>
    </location>
</feature>
<sequence>MNSLLQQFLMIPKFKEMLLKMNNSKNVDGKSNFLYQLQLLFAKVIKSQNSNINTLDFFNSFEFPNNHNNRNGIRDISNYESSLRNSHYNRTVQMDVYEFLNLFLNNLENNLNQKDIKKLFNLIQGEFLTKIIPFENKKKFSQKFQSFNAISLDVNYQNNLNESLDKYFKTENLIGENQFYSDQLKKKVDAKKKIYFKILPPTLIIHLKRFEWHYQSMTRNKVNSNFQFPKKIDLSKYTIDRHSEKNNKNKKSRDGDSANVSNKYTYKLFGIIVHSGQSDCGHYYSIIKNFDNSNICGMQGKQSKDKEKNKWYKFDDTNVSQFDPEKIPDVCYGGEIDSNNKKNYYSKQIHSRKKNYSAYMLFYQKIENKNTNNNNNNNKNKNNNDDDNDNDKKCDENNINLLKNNNFKQSKLHVFNKVFKDNCNYLKSYYCYDQSFQFFQNKLITKYDQEKNQLILKIIAYYFIKITAFLKNDNDLLLVDFLKKNLSSNYFVSEWLLTKLTQKSYKKLNLLFSNSVNTTFENNFFDILISIVKSFFLKIEIKNLIDTKMVSPDSFIKKTIEMFKNYNLQDLVNKISNNNNNDKNQNNKYDKENRLLISFLNHVLNSIIEPTKFCKNIFDFFNFLNKLLLLNNQIIQYCLSENVLTRLYINYSKINPNYCNGNHNQIKNHQKLNKIQISLKKNYYWFISSIETIIFYIFKNTENKKTTSLHLSNTDKFILKQKNFFSSLLEYNINDESINTIITILKEEKYF</sequence>
<dbReference type="Pfam" id="PF00443">
    <property type="entry name" value="UCH"/>
    <property type="match status" value="1"/>
</dbReference>
<dbReference type="PANTHER" id="PTHR24006">
    <property type="entry name" value="UBIQUITIN CARBOXYL-TERMINAL HYDROLASE"/>
    <property type="match status" value="1"/>
</dbReference>